<reference evidence="1" key="1">
    <citation type="submission" date="2014-11" db="EMBL/GenBank/DDBJ databases">
        <authorList>
            <person name="Amaro Gonzalez C."/>
        </authorList>
    </citation>
    <scope>NUCLEOTIDE SEQUENCE</scope>
</reference>
<organism evidence="1">
    <name type="scientific">Anguilla anguilla</name>
    <name type="common">European freshwater eel</name>
    <name type="synonym">Muraena anguilla</name>
    <dbReference type="NCBI Taxonomy" id="7936"/>
    <lineage>
        <taxon>Eukaryota</taxon>
        <taxon>Metazoa</taxon>
        <taxon>Chordata</taxon>
        <taxon>Craniata</taxon>
        <taxon>Vertebrata</taxon>
        <taxon>Euteleostomi</taxon>
        <taxon>Actinopterygii</taxon>
        <taxon>Neopterygii</taxon>
        <taxon>Teleostei</taxon>
        <taxon>Anguilliformes</taxon>
        <taxon>Anguillidae</taxon>
        <taxon>Anguilla</taxon>
    </lineage>
</organism>
<dbReference type="AlphaFoldDB" id="A0A0E9TF90"/>
<reference evidence="1" key="2">
    <citation type="journal article" date="2015" name="Fish Shellfish Immunol.">
        <title>Early steps in the European eel (Anguilla anguilla)-Vibrio vulnificus interaction in the gills: Role of the RtxA13 toxin.</title>
        <authorList>
            <person name="Callol A."/>
            <person name="Pajuelo D."/>
            <person name="Ebbesson L."/>
            <person name="Teles M."/>
            <person name="MacKenzie S."/>
            <person name="Amaro C."/>
        </authorList>
    </citation>
    <scope>NUCLEOTIDE SEQUENCE</scope>
</reference>
<protein>
    <submittedName>
        <fullName evidence="1">Uncharacterized protein</fullName>
    </submittedName>
</protein>
<sequence>MVTSSLSQSVSHPQTFAFVGLAPPLRSSQKKNQLLE</sequence>
<dbReference type="EMBL" id="GBXM01056331">
    <property type="protein sequence ID" value="JAH52246.1"/>
    <property type="molecule type" value="Transcribed_RNA"/>
</dbReference>
<accession>A0A0E9TF90</accession>
<name>A0A0E9TF90_ANGAN</name>
<evidence type="ECO:0000313" key="1">
    <source>
        <dbReference type="EMBL" id="JAH52246.1"/>
    </source>
</evidence>
<proteinExistence type="predicted"/>